<dbReference type="InterPro" id="IPR023321">
    <property type="entry name" value="PINIT"/>
</dbReference>
<evidence type="ECO:0000256" key="5">
    <source>
        <dbReference type="ARBA" id="ARBA00022771"/>
    </source>
</evidence>
<dbReference type="Pfam" id="PF14324">
    <property type="entry name" value="PINIT"/>
    <property type="match status" value="1"/>
</dbReference>
<evidence type="ECO:0000256" key="8">
    <source>
        <dbReference type="PROSITE-ProRule" id="PRU00452"/>
    </source>
</evidence>
<dbReference type="InterPro" id="IPR038654">
    <property type="entry name" value="PINIT_sf"/>
</dbReference>
<dbReference type="PROSITE" id="PS51044">
    <property type="entry name" value="ZF_SP_RING"/>
    <property type="match status" value="1"/>
</dbReference>
<protein>
    <submittedName>
        <fullName evidence="10">E3 SUMO-protein ligase PIAS4</fullName>
    </submittedName>
</protein>
<keyword evidence="5 8" id="KW-0863">Zinc-finger</keyword>
<dbReference type="OrthoDB" id="27975at2759"/>
<keyword evidence="10" id="KW-0436">Ligase</keyword>
<dbReference type="GO" id="GO:0016874">
    <property type="term" value="F:ligase activity"/>
    <property type="evidence" value="ECO:0007669"/>
    <property type="project" value="UniProtKB-KW"/>
</dbReference>
<dbReference type="AlphaFoldDB" id="A0A2H8TXJ9"/>
<dbReference type="InterPro" id="IPR004181">
    <property type="entry name" value="Znf_MIZ"/>
</dbReference>
<evidence type="ECO:0000256" key="6">
    <source>
        <dbReference type="ARBA" id="ARBA00022786"/>
    </source>
</evidence>
<feature type="domain" description="SP-RING-type" evidence="9">
    <location>
        <begin position="216"/>
        <end position="301"/>
    </location>
</feature>
<dbReference type="EMBL" id="GFXV01006825">
    <property type="protein sequence ID" value="MBW18630.1"/>
    <property type="molecule type" value="Transcribed_RNA"/>
</dbReference>
<comment type="pathway">
    <text evidence="1">Protein modification; protein sumoylation.</text>
</comment>
<dbReference type="Gene3D" id="2.60.120.780">
    <property type="entry name" value="PINIT domain"/>
    <property type="match status" value="1"/>
</dbReference>
<proteinExistence type="inferred from homology"/>
<dbReference type="UniPathway" id="UPA00886"/>
<dbReference type="Pfam" id="PF02891">
    <property type="entry name" value="zf-MIZ"/>
    <property type="match status" value="1"/>
</dbReference>
<evidence type="ECO:0000256" key="4">
    <source>
        <dbReference type="ARBA" id="ARBA00022723"/>
    </source>
</evidence>
<organism evidence="10">
    <name type="scientific">Melanaphis sacchari</name>
    <dbReference type="NCBI Taxonomy" id="742174"/>
    <lineage>
        <taxon>Eukaryota</taxon>
        <taxon>Metazoa</taxon>
        <taxon>Ecdysozoa</taxon>
        <taxon>Arthropoda</taxon>
        <taxon>Hexapoda</taxon>
        <taxon>Insecta</taxon>
        <taxon>Pterygota</taxon>
        <taxon>Neoptera</taxon>
        <taxon>Paraneoptera</taxon>
        <taxon>Hemiptera</taxon>
        <taxon>Sternorrhyncha</taxon>
        <taxon>Aphidomorpha</taxon>
        <taxon>Aphidoidea</taxon>
        <taxon>Aphididae</taxon>
        <taxon>Aphidini</taxon>
        <taxon>Melanaphis</taxon>
    </lineage>
</organism>
<keyword evidence="6" id="KW-0833">Ubl conjugation pathway</keyword>
<dbReference type="Gene3D" id="3.30.40.10">
    <property type="entry name" value="Zinc/RING finger domain, C3HC4 (zinc finger)"/>
    <property type="match status" value="1"/>
</dbReference>
<evidence type="ECO:0000313" key="10">
    <source>
        <dbReference type="EMBL" id="MBW18630.1"/>
    </source>
</evidence>
<dbReference type="GO" id="GO:0061665">
    <property type="term" value="F:SUMO ligase activity"/>
    <property type="evidence" value="ECO:0007669"/>
    <property type="project" value="TreeGrafter"/>
</dbReference>
<dbReference type="InterPro" id="IPR013083">
    <property type="entry name" value="Znf_RING/FYVE/PHD"/>
</dbReference>
<evidence type="ECO:0000259" key="9">
    <source>
        <dbReference type="PROSITE" id="PS51044"/>
    </source>
</evidence>
<gene>
    <name evidence="10" type="primary">PIAS4</name>
</gene>
<comment type="similarity">
    <text evidence="2">Belongs to the PIAS family.</text>
</comment>
<dbReference type="PANTHER" id="PTHR10782:SF4">
    <property type="entry name" value="TONALLI, ISOFORM E"/>
    <property type="match status" value="1"/>
</dbReference>
<dbReference type="GO" id="GO:0016925">
    <property type="term" value="P:protein sumoylation"/>
    <property type="evidence" value="ECO:0007669"/>
    <property type="project" value="UniProtKB-UniPathway"/>
</dbReference>
<keyword evidence="4" id="KW-0479">Metal-binding</keyword>
<keyword evidence="3" id="KW-0808">Transferase</keyword>
<dbReference type="CDD" id="cd16650">
    <property type="entry name" value="SP-RING_PIAS-like"/>
    <property type="match status" value="1"/>
</dbReference>
<dbReference type="GO" id="GO:0008270">
    <property type="term" value="F:zinc ion binding"/>
    <property type="evidence" value="ECO:0007669"/>
    <property type="project" value="UniProtKB-KW"/>
</dbReference>
<accession>A0A2H8TXJ9</accession>
<evidence type="ECO:0000256" key="7">
    <source>
        <dbReference type="ARBA" id="ARBA00022833"/>
    </source>
</evidence>
<reference evidence="10" key="1">
    <citation type="submission" date="2017-10" db="EMBL/GenBank/DDBJ databases">
        <title>Transcriptome Assembly of Sugarcane Aphid Adults.</title>
        <authorList>
            <person name="Scully E.D."/>
            <person name="Palmer N.A."/>
            <person name="Geib S.M."/>
            <person name="Sarath G."/>
            <person name="Sattler S.E."/>
        </authorList>
    </citation>
    <scope>NUCLEOTIDE SEQUENCE</scope>
    <source>
        <tissue evidence="10">Whole body</tissue>
    </source>
</reference>
<evidence type="ECO:0000256" key="1">
    <source>
        <dbReference type="ARBA" id="ARBA00004718"/>
    </source>
</evidence>
<evidence type="ECO:0000256" key="3">
    <source>
        <dbReference type="ARBA" id="ARBA00022679"/>
    </source>
</evidence>
<dbReference type="PANTHER" id="PTHR10782">
    <property type="entry name" value="ZINC FINGER MIZ DOMAIN-CONTAINING PROTEIN"/>
    <property type="match status" value="1"/>
</dbReference>
<keyword evidence="7" id="KW-0862">Zinc</keyword>
<dbReference type="GO" id="GO:0000785">
    <property type="term" value="C:chromatin"/>
    <property type="evidence" value="ECO:0007669"/>
    <property type="project" value="TreeGrafter"/>
</dbReference>
<sequence>MDQSSETPQCNCLAAENCILDGNYEFYRYGDREITEERIVKFKVIPFRRILNTIVPPMYIHYPPGVQTVGPINVCCHFGSEFYLSLSDVQKINLSNRVSNDRKKPCQLLIRIGEQQPGTIELLDVVPTSINMWINSKQLPTDDMKNPLYVDPIDYLNLNTVNPNRFTVYCPEYKKPFIIIIYLVEEIGVKEVVEYFKTDKNQLIPVLKTKKLMMESVKDSMNGSNFALYTVNLLCPINNLRMKLPAKSENCNHVECFDLQTFISLNYIKPTWICPICKEPCPLDSLKLDSYLLSLINSQNIPNHDVEMQPIANGKRKLGLPSSDSLEDVQTTSCGLTKKSILEIDSINMDNENLGDVKPVLPIPSSGNSKRCKTEELIYEDH</sequence>
<evidence type="ECO:0000256" key="2">
    <source>
        <dbReference type="ARBA" id="ARBA00005383"/>
    </source>
</evidence>
<name>A0A2H8TXJ9_9HEMI</name>